<gene>
    <name evidence="2" type="ORF">KC19_2G120700</name>
</gene>
<proteinExistence type="predicted"/>
<reference evidence="2" key="1">
    <citation type="submission" date="2020-06" db="EMBL/GenBank/DDBJ databases">
        <title>WGS assembly of Ceratodon purpureus strain R40.</title>
        <authorList>
            <person name="Carey S.B."/>
            <person name="Jenkins J."/>
            <person name="Shu S."/>
            <person name="Lovell J.T."/>
            <person name="Sreedasyam A."/>
            <person name="Maumus F."/>
            <person name="Tiley G.P."/>
            <person name="Fernandez-Pozo N."/>
            <person name="Barry K."/>
            <person name="Chen C."/>
            <person name="Wang M."/>
            <person name="Lipzen A."/>
            <person name="Daum C."/>
            <person name="Saski C.A."/>
            <person name="Payton A.C."/>
            <person name="Mcbreen J.C."/>
            <person name="Conrad R.E."/>
            <person name="Kollar L.M."/>
            <person name="Olsson S."/>
            <person name="Huttunen S."/>
            <person name="Landis J.B."/>
            <person name="Wickett N.J."/>
            <person name="Johnson M.G."/>
            <person name="Rensing S.A."/>
            <person name="Grimwood J."/>
            <person name="Schmutz J."/>
            <person name="Mcdaniel S.F."/>
        </authorList>
    </citation>
    <scope>NUCLEOTIDE SEQUENCE</scope>
    <source>
        <strain evidence="2">R40</strain>
    </source>
</reference>
<evidence type="ECO:0000313" key="2">
    <source>
        <dbReference type="EMBL" id="KAG0586828.1"/>
    </source>
</evidence>
<dbReference type="AlphaFoldDB" id="A0A8T0IVX7"/>
<keyword evidence="3" id="KW-1185">Reference proteome</keyword>
<feature type="region of interest" description="Disordered" evidence="1">
    <location>
        <begin position="68"/>
        <end position="99"/>
    </location>
</feature>
<feature type="region of interest" description="Disordered" evidence="1">
    <location>
        <begin position="1"/>
        <end position="32"/>
    </location>
</feature>
<name>A0A8T0IVX7_CERPU</name>
<feature type="compositionally biased region" description="Polar residues" evidence="1">
    <location>
        <begin position="1"/>
        <end position="11"/>
    </location>
</feature>
<accession>A0A8T0IVX7</accession>
<sequence>MQTPDTQNQHQNQKKSDPQIHNITKSSLKPQINQNKFLKIYSQQTLTSQTLAISHAHAIINQLVDTKTRDTKKIPQTCSTPTLDKKKLHHSKPTTPTPN</sequence>
<organism evidence="2 3">
    <name type="scientific">Ceratodon purpureus</name>
    <name type="common">Fire moss</name>
    <name type="synonym">Dicranum purpureum</name>
    <dbReference type="NCBI Taxonomy" id="3225"/>
    <lineage>
        <taxon>Eukaryota</taxon>
        <taxon>Viridiplantae</taxon>
        <taxon>Streptophyta</taxon>
        <taxon>Embryophyta</taxon>
        <taxon>Bryophyta</taxon>
        <taxon>Bryophytina</taxon>
        <taxon>Bryopsida</taxon>
        <taxon>Dicranidae</taxon>
        <taxon>Pseudoditrichales</taxon>
        <taxon>Ditrichaceae</taxon>
        <taxon>Ceratodon</taxon>
    </lineage>
</organism>
<dbReference type="Proteomes" id="UP000822688">
    <property type="component" value="Chromosome 2"/>
</dbReference>
<dbReference type="EMBL" id="CM026422">
    <property type="protein sequence ID" value="KAG0586828.1"/>
    <property type="molecule type" value="Genomic_DNA"/>
</dbReference>
<evidence type="ECO:0000256" key="1">
    <source>
        <dbReference type="SAM" id="MobiDB-lite"/>
    </source>
</evidence>
<feature type="compositionally biased region" description="Polar residues" evidence="1">
    <location>
        <begin position="19"/>
        <end position="32"/>
    </location>
</feature>
<protein>
    <submittedName>
        <fullName evidence="2">Uncharacterized protein</fullName>
    </submittedName>
</protein>
<comment type="caution">
    <text evidence="2">The sequence shown here is derived from an EMBL/GenBank/DDBJ whole genome shotgun (WGS) entry which is preliminary data.</text>
</comment>
<evidence type="ECO:0000313" key="3">
    <source>
        <dbReference type="Proteomes" id="UP000822688"/>
    </source>
</evidence>